<gene>
    <name evidence="5" type="ORF">I7X43_03050</name>
</gene>
<evidence type="ECO:0000256" key="2">
    <source>
        <dbReference type="ARBA" id="ARBA00023315"/>
    </source>
</evidence>
<proteinExistence type="inferred from homology"/>
<dbReference type="PROSITE" id="PS51186">
    <property type="entry name" value="GNAT"/>
    <property type="match status" value="1"/>
</dbReference>
<dbReference type="GO" id="GO:0005737">
    <property type="term" value="C:cytoplasm"/>
    <property type="evidence" value="ECO:0007669"/>
    <property type="project" value="TreeGrafter"/>
</dbReference>
<dbReference type="RefSeq" id="WP_198099414.1">
    <property type="nucleotide sequence ID" value="NZ_JAEDAL010000001.1"/>
</dbReference>
<feature type="domain" description="N-acetyltransferase" evidence="4">
    <location>
        <begin position="14"/>
        <end position="176"/>
    </location>
</feature>
<accession>A0A931IWB9</accession>
<evidence type="ECO:0000313" key="5">
    <source>
        <dbReference type="EMBL" id="MBH9551818.1"/>
    </source>
</evidence>
<evidence type="ECO:0000256" key="1">
    <source>
        <dbReference type="ARBA" id="ARBA00022679"/>
    </source>
</evidence>
<dbReference type="AlphaFoldDB" id="A0A931IWB9"/>
<comment type="caution">
    <text evidence="5">The sequence shown here is derived from an EMBL/GenBank/DDBJ whole genome shotgun (WGS) entry which is preliminary data.</text>
</comment>
<dbReference type="PANTHER" id="PTHR43792">
    <property type="entry name" value="GNAT FAMILY, PUTATIVE (AFU_ORTHOLOGUE AFUA_3G00765)-RELATED-RELATED"/>
    <property type="match status" value="1"/>
</dbReference>
<evidence type="ECO:0000256" key="3">
    <source>
        <dbReference type="ARBA" id="ARBA00038502"/>
    </source>
</evidence>
<organism evidence="5 6">
    <name type="scientific">Inhella gelatinilytica</name>
    <dbReference type="NCBI Taxonomy" id="2795030"/>
    <lineage>
        <taxon>Bacteria</taxon>
        <taxon>Pseudomonadati</taxon>
        <taxon>Pseudomonadota</taxon>
        <taxon>Betaproteobacteria</taxon>
        <taxon>Burkholderiales</taxon>
        <taxon>Sphaerotilaceae</taxon>
        <taxon>Inhella</taxon>
    </lineage>
</organism>
<dbReference type="GO" id="GO:0008999">
    <property type="term" value="F:protein-N-terminal-alanine acetyltransferase activity"/>
    <property type="evidence" value="ECO:0007669"/>
    <property type="project" value="TreeGrafter"/>
</dbReference>
<protein>
    <submittedName>
        <fullName evidence="5">GNAT family N-acetyltransferase</fullName>
    </submittedName>
</protein>
<evidence type="ECO:0000313" key="6">
    <source>
        <dbReference type="Proteomes" id="UP000620139"/>
    </source>
</evidence>
<dbReference type="InterPro" id="IPR000182">
    <property type="entry name" value="GNAT_dom"/>
</dbReference>
<keyword evidence="6" id="KW-1185">Reference proteome</keyword>
<reference evidence="5" key="1">
    <citation type="submission" date="2020-12" db="EMBL/GenBank/DDBJ databases">
        <title>The genome sequence of Inhella sp. 4Y17.</title>
        <authorList>
            <person name="Liu Y."/>
        </authorList>
    </citation>
    <scope>NUCLEOTIDE SEQUENCE</scope>
    <source>
        <strain evidence="5">4Y10</strain>
    </source>
</reference>
<dbReference type="EMBL" id="JAEDAL010000001">
    <property type="protein sequence ID" value="MBH9551818.1"/>
    <property type="molecule type" value="Genomic_DNA"/>
</dbReference>
<comment type="similarity">
    <text evidence="3">Belongs to the acetyltransferase family. RimJ subfamily.</text>
</comment>
<sequence>MKLTTERLALLPPAAVSAAAVADFTRRNAVHFAPWDPPRPAAVETEAYWAEKLPAQQAVQDRGEGWRWFLVRPEAPDRVIGKAELSSIVRGPHHSANLGYALDAQAQGQGLMTEALTTIVAAAFGPGIALHRLQAGYRPENQRSGRVLDRLGFREIGLARDYLFIDGAWRDHRLVELINPQWTAPVGWGA</sequence>
<evidence type="ECO:0000259" key="4">
    <source>
        <dbReference type="PROSITE" id="PS51186"/>
    </source>
</evidence>
<dbReference type="SUPFAM" id="SSF55729">
    <property type="entry name" value="Acyl-CoA N-acyltransferases (Nat)"/>
    <property type="match status" value="1"/>
</dbReference>
<dbReference type="PANTHER" id="PTHR43792:SF8">
    <property type="entry name" value="[RIBOSOMAL PROTEIN US5]-ALANINE N-ACETYLTRANSFERASE"/>
    <property type="match status" value="1"/>
</dbReference>
<keyword evidence="1" id="KW-0808">Transferase</keyword>
<name>A0A931IWB9_9BURK</name>
<dbReference type="InterPro" id="IPR051531">
    <property type="entry name" value="N-acetyltransferase"/>
</dbReference>
<dbReference type="Gene3D" id="3.40.630.30">
    <property type="match status" value="1"/>
</dbReference>
<dbReference type="Proteomes" id="UP000620139">
    <property type="component" value="Unassembled WGS sequence"/>
</dbReference>
<keyword evidence="2" id="KW-0012">Acyltransferase</keyword>
<dbReference type="Pfam" id="PF13302">
    <property type="entry name" value="Acetyltransf_3"/>
    <property type="match status" value="1"/>
</dbReference>
<dbReference type="InterPro" id="IPR016181">
    <property type="entry name" value="Acyl_CoA_acyltransferase"/>
</dbReference>